<protein>
    <submittedName>
        <fullName evidence="2">Uncharacterized protein</fullName>
    </submittedName>
</protein>
<reference evidence="2" key="1">
    <citation type="submission" date="2015-04" db="UniProtKB">
        <authorList>
            <consortium name="EnsemblPlants"/>
        </authorList>
    </citation>
    <scope>IDENTIFICATION</scope>
</reference>
<sequence>MNKKGTVRCSETSGKKEAAAAATATLEKGEAAGGEAGSAADERGRKLGGGAGAEISYLWRPPSRACRRPWTTTAAASSLSRLRITHDVDGRGGGGAIRARSDDAVQVRPRCATATTTRMWTATLLFRREAGRWICGVVHGRRHGGGAGRPANRVEREESGWPRSSVRSSKAGAQRWRWLGGCRPRPSPPRGGRPPPFRSAGRRALARCSAPPLRSALQHVLAHRRSAPPTAARSHAASAQPLLPPPVYFERAQRRHRGNGGCASVGPTRSSPTSRGRWSAPRPARLGTRSGMSVARTRQPSDDH</sequence>
<organism evidence="2">
    <name type="scientific">Oryza meridionalis</name>
    <dbReference type="NCBI Taxonomy" id="40149"/>
    <lineage>
        <taxon>Eukaryota</taxon>
        <taxon>Viridiplantae</taxon>
        <taxon>Streptophyta</taxon>
        <taxon>Embryophyta</taxon>
        <taxon>Tracheophyta</taxon>
        <taxon>Spermatophyta</taxon>
        <taxon>Magnoliopsida</taxon>
        <taxon>Liliopsida</taxon>
        <taxon>Poales</taxon>
        <taxon>Poaceae</taxon>
        <taxon>BOP clade</taxon>
        <taxon>Oryzoideae</taxon>
        <taxon>Oryzeae</taxon>
        <taxon>Oryzinae</taxon>
        <taxon>Oryza</taxon>
    </lineage>
</organism>
<dbReference type="Proteomes" id="UP000008021">
    <property type="component" value="Chromosome 8"/>
</dbReference>
<feature type="compositionally biased region" description="Pro residues" evidence="1">
    <location>
        <begin position="185"/>
        <end position="197"/>
    </location>
</feature>
<dbReference type="HOGENOM" id="CLU_916391_0_0_1"/>
<dbReference type="AlphaFoldDB" id="A0A0E0ELR2"/>
<evidence type="ECO:0000313" key="3">
    <source>
        <dbReference type="Proteomes" id="UP000008021"/>
    </source>
</evidence>
<dbReference type="Gramene" id="OMERI08G12780.2">
    <property type="protein sequence ID" value="OMERI08G12780.2"/>
    <property type="gene ID" value="OMERI08G12780"/>
</dbReference>
<dbReference type="EnsemblPlants" id="OMERI08G12780.2">
    <property type="protein sequence ID" value="OMERI08G12780.2"/>
    <property type="gene ID" value="OMERI08G12780"/>
</dbReference>
<evidence type="ECO:0000313" key="2">
    <source>
        <dbReference type="EnsemblPlants" id="OMERI08G12780.2"/>
    </source>
</evidence>
<feature type="region of interest" description="Disordered" evidence="1">
    <location>
        <begin position="257"/>
        <end position="304"/>
    </location>
</feature>
<feature type="region of interest" description="Disordered" evidence="1">
    <location>
        <begin position="142"/>
        <end position="206"/>
    </location>
</feature>
<reference evidence="2" key="2">
    <citation type="submission" date="2018-05" db="EMBL/GenBank/DDBJ databases">
        <title>OmerRS3 (Oryza meridionalis Reference Sequence Version 3).</title>
        <authorList>
            <person name="Zhang J."/>
            <person name="Kudrna D."/>
            <person name="Lee S."/>
            <person name="Talag J."/>
            <person name="Welchert J."/>
            <person name="Wing R.A."/>
        </authorList>
    </citation>
    <scope>NUCLEOTIDE SEQUENCE [LARGE SCALE GENOMIC DNA]</scope>
    <source>
        <strain evidence="2">cv. OR44</strain>
    </source>
</reference>
<feature type="region of interest" description="Disordered" evidence="1">
    <location>
        <begin position="1"/>
        <end position="46"/>
    </location>
</feature>
<name>A0A0E0ELR2_9ORYZ</name>
<evidence type="ECO:0000256" key="1">
    <source>
        <dbReference type="SAM" id="MobiDB-lite"/>
    </source>
</evidence>
<proteinExistence type="predicted"/>
<feature type="compositionally biased region" description="Polar residues" evidence="1">
    <location>
        <begin position="267"/>
        <end position="276"/>
    </location>
</feature>
<feature type="region of interest" description="Disordered" evidence="1">
    <location>
        <begin position="222"/>
        <end position="245"/>
    </location>
</feature>
<accession>A0A0E0ELR2</accession>
<keyword evidence="3" id="KW-1185">Reference proteome</keyword>